<reference evidence="2" key="1">
    <citation type="submission" date="2020-03" db="EMBL/GenBank/DDBJ databases">
        <title>A transcriptome and proteome of the tick Rhipicephalus microplus shaped by the genetic composition of its hosts and developmental stage.</title>
        <authorList>
            <person name="Garcia G.R."/>
            <person name="Ribeiro J.M.C."/>
            <person name="Maruyama S.R."/>
            <person name="Gardinasse L.G."/>
            <person name="Nelson K."/>
            <person name="Ferreira B.R."/>
            <person name="Andrade T.G."/>
            <person name="Santos I.K.F.M."/>
        </authorList>
    </citation>
    <scope>NUCLEOTIDE SEQUENCE</scope>
    <source>
        <strain evidence="2">NSGR</strain>
        <tissue evidence="2">Salivary glands</tissue>
    </source>
</reference>
<evidence type="ECO:0000313" key="2">
    <source>
        <dbReference type="EMBL" id="NIE44600.1"/>
    </source>
</evidence>
<dbReference type="EMBL" id="GIKN01002327">
    <property type="protein sequence ID" value="NIE44600.1"/>
    <property type="molecule type" value="Transcribed_RNA"/>
</dbReference>
<dbReference type="SUPFAM" id="SSF50814">
    <property type="entry name" value="Lipocalins"/>
    <property type="match status" value="1"/>
</dbReference>
<protein>
    <submittedName>
        <fullName evidence="2">Putative group iv salivary lipocalin lipocalin</fullName>
    </submittedName>
</protein>
<keyword evidence="1" id="KW-0732">Signal</keyword>
<sequence length="202" mass="23832">MKPYNIWLFLVVAMVTPQHFSAHKKVSRPASKYVPQKSLPYLFMITNPMYLHLTTRGIPGVACIKAIRTTMNRTARTLSQVLVFKSSQKWSYDYEYVDYTPIWKNTKKVRGFTSFNKRTGENTTYTLHHVYKDCAIVNKTKNTKREGYKHVCEVWVNDQFFDRNTDGLRFCTANFWKYCKPHTPKQYFISECDERIGKVILV</sequence>
<organism evidence="2">
    <name type="scientific">Rhipicephalus microplus</name>
    <name type="common">Cattle tick</name>
    <name type="synonym">Boophilus microplus</name>
    <dbReference type="NCBI Taxonomy" id="6941"/>
    <lineage>
        <taxon>Eukaryota</taxon>
        <taxon>Metazoa</taxon>
        <taxon>Ecdysozoa</taxon>
        <taxon>Arthropoda</taxon>
        <taxon>Chelicerata</taxon>
        <taxon>Arachnida</taxon>
        <taxon>Acari</taxon>
        <taxon>Parasitiformes</taxon>
        <taxon>Ixodida</taxon>
        <taxon>Ixodoidea</taxon>
        <taxon>Ixodidae</taxon>
        <taxon>Rhipicephalinae</taxon>
        <taxon>Rhipicephalus</taxon>
        <taxon>Boophilus</taxon>
    </lineage>
</organism>
<dbReference type="InterPro" id="IPR012674">
    <property type="entry name" value="Calycin"/>
</dbReference>
<proteinExistence type="predicted"/>
<name>A0A6G5A362_RHIMP</name>
<evidence type="ECO:0000256" key="1">
    <source>
        <dbReference type="SAM" id="SignalP"/>
    </source>
</evidence>
<feature type="signal peptide" evidence="1">
    <location>
        <begin position="1"/>
        <end position="22"/>
    </location>
</feature>
<dbReference type="AlphaFoldDB" id="A0A6G5A362"/>
<dbReference type="VEuPathDB" id="VectorBase:LOC119184752"/>
<feature type="chain" id="PRO_5026111075" evidence="1">
    <location>
        <begin position="23"/>
        <end position="202"/>
    </location>
</feature>
<accession>A0A6G5A362</accession>
<dbReference type="Gene3D" id="2.40.128.20">
    <property type="match status" value="1"/>
</dbReference>